<dbReference type="Gramene" id="Solyc11g006635.1.1">
    <property type="protein sequence ID" value="Solyc11g006635.1.1"/>
    <property type="gene ID" value="Solyc11g006635.1"/>
</dbReference>
<organism evidence="1">
    <name type="scientific">Solanum lycopersicum</name>
    <name type="common">Tomato</name>
    <name type="synonym">Lycopersicon esculentum</name>
    <dbReference type="NCBI Taxonomy" id="4081"/>
    <lineage>
        <taxon>Eukaryota</taxon>
        <taxon>Viridiplantae</taxon>
        <taxon>Streptophyta</taxon>
        <taxon>Embryophyta</taxon>
        <taxon>Tracheophyta</taxon>
        <taxon>Spermatophyta</taxon>
        <taxon>Magnoliopsida</taxon>
        <taxon>eudicotyledons</taxon>
        <taxon>Gunneridae</taxon>
        <taxon>Pentapetalae</taxon>
        <taxon>asterids</taxon>
        <taxon>lamiids</taxon>
        <taxon>Solanales</taxon>
        <taxon>Solanaceae</taxon>
        <taxon>Solanoideae</taxon>
        <taxon>Solaneae</taxon>
        <taxon>Solanum</taxon>
        <taxon>Solanum subgen. Lycopersicon</taxon>
    </lineage>
</organism>
<dbReference type="InParanoid" id="A0A3Q7IQJ5"/>
<name>A0A3Q7IQJ5_SOLLC</name>
<protein>
    <recommendedName>
        <fullName evidence="3">NB-ARC domain-containing protein</fullName>
    </recommendedName>
</protein>
<evidence type="ECO:0000313" key="1">
    <source>
        <dbReference type="EnsemblPlants" id="Solyc11g006635.1.1"/>
    </source>
</evidence>
<sequence length="63" mass="7244">MEIPESIGDIMTLKSIGISWCGSGVETSAKKIQQSLRNYELQVKISRNKELRKLFQEVDIIKY</sequence>
<dbReference type="AlphaFoldDB" id="A0A3Q7IQJ5"/>
<dbReference type="Proteomes" id="UP000004994">
    <property type="component" value="Chromosome 11"/>
</dbReference>
<dbReference type="EnsemblPlants" id="Solyc11g006635.1.1">
    <property type="protein sequence ID" value="Solyc11g006635.1.1"/>
    <property type="gene ID" value="Solyc11g006635.1"/>
</dbReference>
<proteinExistence type="predicted"/>
<keyword evidence="2" id="KW-1185">Reference proteome</keyword>
<evidence type="ECO:0000313" key="2">
    <source>
        <dbReference type="Proteomes" id="UP000004994"/>
    </source>
</evidence>
<reference evidence="1" key="1">
    <citation type="journal article" date="2012" name="Nature">
        <title>The tomato genome sequence provides insights into fleshy fruit evolution.</title>
        <authorList>
            <consortium name="Tomato Genome Consortium"/>
        </authorList>
    </citation>
    <scope>NUCLEOTIDE SEQUENCE [LARGE SCALE GENOMIC DNA]</scope>
    <source>
        <strain evidence="1">cv. Heinz 1706</strain>
    </source>
</reference>
<accession>A0A3Q7IQJ5</accession>
<evidence type="ECO:0008006" key="3">
    <source>
        <dbReference type="Google" id="ProtNLM"/>
    </source>
</evidence>
<reference evidence="1" key="2">
    <citation type="submission" date="2019-01" db="UniProtKB">
        <authorList>
            <consortium name="EnsemblPlants"/>
        </authorList>
    </citation>
    <scope>IDENTIFICATION</scope>
    <source>
        <strain evidence="1">cv. Heinz 1706</strain>
    </source>
</reference>